<proteinExistence type="predicted"/>
<protein>
    <submittedName>
        <fullName evidence="3">Uncharacterized protein LOC108052563</fullName>
    </submittedName>
</protein>
<dbReference type="OMA" id="NIYQQCT"/>
<dbReference type="EnsemblMetazoa" id="XM_017134970.1">
    <property type="protein sequence ID" value="XP_016990459.1"/>
    <property type="gene ID" value="LOC108052563"/>
</dbReference>
<reference evidence="3" key="2">
    <citation type="submission" date="2025-04" db="UniProtKB">
        <authorList>
            <consortium name="RefSeq"/>
        </authorList>
    </citation>
    <scope>IDENTIFICATION</scope>
</reference>
<gene>
    <name evidence="3" type="primary">LOC108052563</name>
    <name evidence="1" type="synonym">108052563</name>
</gene>
<name>A0A6P4FLZ1_DRORH</name>
<dbReference type="GeneID" id="108052563"/>
<evidence type="ECO:0000313" key="1">
    <source>
        <dbReference type="EnsemblMetazoa" id="XP_016990459.1"/>
    </source>
</evidence>
<keyword evidence="2" id="KW-1185">Reference proteome</keyword>
<evidence type="ECO:0000313" key="3">
    <source>
        <dbReference type="RefSeq" id="XP_016990459.1"/>
    </source>
</evidence>
<dbReference type="Proteomes" id="UP001652680">
    <property type="component" value="Unassembled WGS sequence"/>
</dbReference>
<organism evidence="3">
    <name type="scientific">Drosophila rhopaloa</name>
    <name type="common">Fruit fly</name>
    <dbReference type="NCBI Taxonomy" id="1041015"/>
    <lineage>
        <taxon>Eukaryota</taxon>
        <taxon>Metazoa</taxon>
        <taxon>Ecdysozoa</taxon>
        <taxon>Arthropoda</taxon>
        <taxon>Hexapoda</taxon>
        <taxon>Insecta</taxon>
        <taxon>Pterygota</taxon>
        <taxon>Neoptera</taxon>
        <taxon>Endopterygota</taxon>
        <taxon>Diptera</taxon>
        <taxon>Brachycera</taxon>
        <taxon>Muscomorpha</taxon>
        <taxon>Ephydroidea</taxon>
        <taxon>Drosophilidae</taxon>
        <taxon>Drosophila</taxon>
        <taxon>Sophophora</taxon>
    </lineage>
</organism>
<sequence>MSVEGPLSNIPDDVIEYLLDQRKRERELTIEKELLKELIKKVQDIMKMLEGRDDGLPCTISAGNVYQMSTVQQVRDNLAANLSVTMVLFVKAHRKLLRIQSDLRQDYHTVLETVHNSGTTN</sequence>
<dbReference type="RefSeq" id="XP_016990459.1">
    <property type="nucleotide sequence ID" value="XM_017134970.1"/>
</dbReference>
<dbReference type="AlphaFoldDB" id="A0A6P4FLZ1"/>
<reference evidence="1" key="3">
    <citation type="submission" date="2025-05" db="UniProtKB">
        <authorList>
            <consortium name="EnsemblMetazoa"/>
        </authorList>
    </citation>
    <scope>IDENTIFICATION</scope>
</reference>
<reference evidence="2" key="1">
    <citation type="journal article" date="2021" name="Elife">
        <title>Highly contiguous assemblies of 101 drosophilid genomes.</title>
        <authorList>
            <person name="Kim B.Y."/>
            <person name="Wang J.R."/>
            <person name="Miller D.E."/>
            <person name="Barmina O."/>
            <person name="Delaney E."/>
            <person name="Thompson A."/>
            <person name="Comeault A.A."/>
            <person name="Peede D."/>
            <person name="D'Agostino E.R."/>
            <person name="Pelaez J."/>
            <person name="Aguilar J.M."/>
            <person name="Haji D."/>
            <person name="Matsunaga T."/>
            <person name="Armstrong E.E."/>
            <person name="Zych M."/>
            <person name="Ogawa Y."/>
            <person name="Stamenkovic-Radak M."/>
            <person name="Jelic M."/>
            <person name="Veselinovic M.S."/>
            <person name="Tanaskovic M."/>
            <person name="Eric P."/>
            <person name="Gao J.J."/>
            <person name="Katoh T.K."/>
            <person name="Toda M.J."/>
            <person name="Watabe H."/>
            <person name="Watada M."/>
            <person name="Davis J.S."/>
            <person name="Moyle L.C."/>
            <person name="Manoli G."/>
            <person name="Bertolini E."/>
            <person name="Kostal V."/>
            <person name="Hawley R.S."/>
            <person name="Takahashi A."/>
            <person name="Jones C.D."/>
            <person name="Price D.K."/>
            <person name="Whiteman N."/>
            <person name="Kopp A."/>
            <person name="Matute D.R."/>
            <person name="Petrov D.A."/>
        </authorList>
    </citation>
    <scope>NUCLEOTIDE SEQUENCE [LARGE SCALE GENOMIC DNA]</scope>
</reference>
<evidence type="ECO:0000313" key="2">
    <source>
        <dbReference type="Proteomes" id="UP001652680"/>
    </source>
</evidence>
<accession>A0A6P4FLZ1</accession>
<dbReference type="OrthoDB" id="7848512at2759"/>